<gene>
    <name evidence="2" type="ORF">A3D77_01565</name>
</gene>
<sequence>MPTGGVDIGKIFPIAKNPAFGSIGGFVSFFVPLFLLAGGILCFFIVVIAGFGVISNAGGDPHASESRKMILTYAVIGLIIMFASLWILQIINNLTGKPFGGVFG</sequence>
<name>A0A1F5ZUE6_9BACT</name>
<accession>A0A1F5ZUE6</accession>
<protein>
    <submittedName>
        <fullName evidence="2">Uncharacterized protein</fullName>
    </submittedName>
</protein>
<reference evidence="2 3" key="1">
    <citation type="journal article" date="2016" name="Nat. Commun.">
        <title>Thousands of microbial genomes shed light on interconnected biogeochemical processes in an aquifer system.</title>
        <authorList>
            <person name="Anantharaman K."/>
            <person name="Brown C.T."/>
            <person name="Hug L.A."/>
            <person name="Sharon I."/>
            <person name="Castelle C.J."/>
            <person name="Probst A.J."/>
            <person name="Thomas B.C."/>
            <person name="Singh A."/>
            <person name="Wilkins M.J."/>
            <person name="Karaoz U."/>
            <person name="Brodie E.L."/>
            <person name="Williams K.H."/>
            <person name="Hubbard S.S."/>
            <person name="Banfield J.F."/>
        </authorList>
    </citation>
    <scope>NUCLEOTIDE SEQUENCE [LARGE SCALE GENOMIC DNA]</scope>
</reference>
<keyword evidence="1" id="KW-1133">Transmembrane helix</keyword>
<evidence type="ECO:0000313" key="2">
    <source>
        <dbReference type="EMBL" id="OGG15697.1"/>
    </source>
</evidence>
<keyword evidence="1" id="KW-0812">Transmembrane</keyword>
<proteinExistence type="predicted"/>
<evidence type="ECO:0000256" key="1">
    <source>
        <dbReference type="SAM" id="Phobius"/>
    </source>
</evidence>
<keyword evidence="1" id="KW-0472">Membrane</keyword>
<feature type="transmembrane region" description="Helical" evidence="1">
    <location>
        <begin position="70"/>
        <end position="91"/>
    </location>
</feature>
<dbReference type="EMBL" id="MFJL01000019">
    <property type="protein sequence ID" value="OGG15697.1"/>
    <property type="molecule type" value="Genomic_DNA"/>
</dbReference>
<comment type="caution">
    <text evidence="2">The sequence shown here is derived from an EMBL/GenBank/DDBJ whole genome shotgun (WGS) entry which is preliminary data.</text>
</comment>
<evidence type="ECO:0000313" key="3">
    <source>
        <dbReference type="Proteomes" id="UP000176923"/>
    </source>
</evidence>
<dbReference type="InterPro" id="IPR043993">
    <property type="entry name" value="T4SS_pilin"/>
</dbReference>
<organism evidence="2 3">
    <name type="scientific">Candidatus Gottesmanbacteria bacterium RIFCSPHIGHO2_02_FULL_39_11</name>
    <dbReference type="NCBI Taxonomy" id="1798382"/>
    <lineage>
        <taxon>Bacteria</taxon>
        <taxon>Candidatus Gottesmaniibacteriota</taxon>
    </lineage>
</organism>
<dbReference type="STRING" id="1798382.A3D77_01565"/>
<feature type="transmembrane region" description="Helical" evidence="1">
    <location>
        <begin position="29"/>
        <end position="58"/>
    </location>
</feature>
<dbReference type="AlphaFoldDB" id="A0A1F5ZUE6"/>
<dbReference type="Proteomes" id="UP000176923">
    <property type="component" value="Unassembled WGS sequence"/>
</dbReference>
<dbReference type="Pfam" id="PF18895">
    <property type="entry name" value="T4SS_pilin"/>
    <property type="match status" value="1"/>
</dbReference>